<protein>
    <submittedName>
        <fullName evidence="1">Uncharacterized protein</fullName>
    </submittedName>
</protein>
<proteinExistence type="predicted"/>
<dbReference type="EMBL" id="CP091196">
    <property type="protein sequence ID" value="UQS23901.1"/>
    <property type="molecule type" value="Genomic_DNA"/>
</dbReference>
<organism evidence="1 2">
    <name type="scientific">Amycolatopsis thermalba</name>
    <dbReference type="NCBI Taxonomy" id="944492"/>
    <lineage>
        <taxon>Bacteria</taxon>
        <taxon>Bacillati</taxon>
        <taxon>Actinomycetota</taxon>
        <taxon>Actinomycetes</taxon>
        <taxon>Pseudonocardiales</taxon>
        <taxon>Pseudonocardiaceae</taxon>
        <taxon>Amycolatopsis</taxon>
    </lineage>
</organism>
<evidence type="ECO:0000313" key="1">
    <source>
        <dbReference type="EMBL" id="UQS23901.1"/>
    </source>
</evidence>
<evidence type="ECO:0000313" key="2">
    <source>
        <dbReference type="Proteomes" id="UP000830158"/>
    </source>
</evidence>
<dbReference type="RefSeq" id="WP_240323055.1">
    <property type="nucleotide sequence ID" value="NZ_CP091196.1"/>
</dbReference>
<gene>
    <name evidence="1" type="ORF">L1857_14200</name>
</gene>
<accession>A0ABY4NV07</accession>
<dbReference type="Proteomes" id="UP000830158">
    <property type="component" value="Chromosome"/>
</dbReference>
<reference evidence="1" key="1">
    <citation type="submission" date="2022-01" db="EMBL/GenBank/DDBJ databases">
        <title>PSI-footprinting approach for the identification of protein synthesis inhibitor producers.</title>
        <authorList>
            <person name="Handel F."/>
            <person name="Kulik A."/>
            <person name="Wex K.W."/>
            <person name="Berscheid A."/>
            <person name="Saur J.S."/>
            <person name="Winkler A."/>
            <person name="Wibberg D."/>
            <person name="Kalinowski J."/>
            <person name="Broetz-Oesterhelt H."/>
            <person name="Mast Y."/>
        </authorList>
    </citation>
    <scope>NUCLEOTIDE SEQUENCE</scope>
    <source>
        <strain evidence="1">KNN 49.3e</strain>
    </source>
</reference>
<keyword evidence="2" id="KW-1185">Reference proteome</keyword>
<sequence>MSRHEDRPDTEAGRCLVQTTTDAAGTAAARYVPATFAGVADAVRDVIATVY</sequence>
<name>A0ABY4NV07_9PSEU</name>